<gene>
    <name evidence="3" type="ORF">PGQ11_013303</name>
</gene>
<proteinExistence type="predicted"/>
<feature type="compositionally biased region" description="Basic and acidic residues" evidence="2">
    <location>
        <begin position="38"/>
        <end position="51"/>
    </location>
</feature>
<comment type="caution">
    <text evidence="3">The sequence shown here is derived from an EMBL/GenBank/DDBJ whole genome shotgun (WGS) entry which is preliminary data.</text>
</comment>
<evidence type="ECO:0000256" key="1">
    <source>
        <dbReference type="SAM" id="Coils"/>
    </source>
</evidence>
<feature type="coiled-coil region" evidence="1">
    <location>
        <begin position="191"/>
        <end position="218"/>
    </location>
</feature>
<evidence type="ECO:0000313" key="4">
    <source>
        <dbReference type="Proteomes" id="UP001390339"/>
    </source>
</evidence>
<reference evidence="3 4" key="1">
    <citation type="journal article" date="2024" name="IMA Fungus">
        <title>Apiospora arundinis, a panoply of carbohydrate-active enzymes and secondary metabolites.</title>
        <authorList>
            <person name="Sorensen T."/>
            <person name="Petersen C."/>
            <person name="Muurmann A.T."/>
            <person name="Christiansen J.V."/>
            <person name="Brundto M.L."/>
            <person name="Overgaard C.K."/>
            <person name="Boysen A.T."/>
            <person name="Wollenberg R.D."/>
            <person name="Larsen T.O."/>
            <person name="Sorensen J.L."/>
            <person name="Nielsen K.L."/>
            <person name="Sondergaard T.E."/>
        </authorList>
    </citation>
    <scope>NUCLEOTIDE SEQUENCE [LARGE SCALE GENOMIC DNA]</scope>
    <source>
        <strain evidence="3 4">AAU 773</strain>
    </source>
</reference>
<protein>
    <submittedName>
        <fullName evidence="3">Uncharacterized protein</fullName>
    </submittedName>
</protein>
<sequence length="246" mass="27697">MASLQGHELKPKVSRRLRRVKSSVPRTSGMPSLAGSVRLERSSHSVKDTLRPKPSWSSGHGSRRDDGTVAEPDEYFVAMLKNWHKNNPDNIYLDHDGIPTIHHVDNGAAFSQECVMQIEEELHEAQMKLRKAKQKVKHFGRLHIQAFKSKDFGKPPACTPDDMFEAYDRDVDAIARGPPLPIATLHQWGVMAEVELRLARWQRDVDEAEESVANLNAKMLSFALDVKPAACEKAMDLMLTDGLILR</sequence>
<evidence type="ECO:0000313" key="3">
    <source>
        <dbReference type="EMBL" id="KAK8850824.1"/>
    </source>
</evidence>
<feature type="compositionally biased region" description="Basic residues" evidence="2">
    <location>
        <begin position="12"/>
        <end position="21"/>
    </location>
</feature>
<feature type="region of interest" description="Disordered" evidence="2">
    <location>
        <begin position="1"/>
        <end position="68"/>
    </location>
</feature>
<dbReference type="Proteomes" id="UP001390339">
    <property type="component" value="Unassembled WGS sequence"/>
</dbReference>
<evidence type="ECO:0000256" key="2">
    <source>
        <dbReference type="SAM" id="MobiDB-lite"/>
    </source>
</evidence>
<keyword evidence="1" id="KW-0175">Coiled coil</keyword>
<keyword evidence="4" id="KW-1185">Reference proteome</keyword>
<accession>A0ABR2HQ64</accession>
<name>A0ABR2HQ64_9PEZI</name>
<organism evidence="3 4">
    <name type="scientific">Apiospora arundinis</name>
    <dbReference type="NCBI Taxonomy" id="335852"/>
    <lineage>
        <taxon>Eukaryota</taxon>
        <taxon>Fungi</taxon>
        <taxon>Dikarya</taxon>
        <taxon>Ascomycota</taxon>
        <taxon>Pezizomycotina</taxon>
        <taxon>Sordariomycetes</taxon>
        <taxon>Xylariomycetidae</taxon>
        <taxon>Amphisphaeriales</taxon>
        <taxon>Apiosporaceae</taxon>
        <taxon>Apiospora</taxon>
    </lineage>
</organism>
<dbReference type="EMBL" id="JAPCWZ010000009">
    <property type="protein sequence ID" value="KAK8850824.1"/>
    <property type="molecule type" value="Genomic_DNA"/>
</dbReference>